<dbReference type="RefSeq" id="WP_009324121.1">
    <property type="nucleotide sequence ID" value="NZ_WMZN01000068.1"/>
</dbReference>
<evidence type="ECO:0000259" key="1">
    <source>
        <dbReference type="Pfam" id="PF00534"/>
    </source>
</evidence>
<organism evidence="3 4">
    <name type="scientific">Ruthenibacterium lactatiformans</name>
    <dbReference type="NCBI Taxonomy" id="1550024"/>
    <lineage>
        <taxon>Bacteria</taxon>
        <taxon>Bacillati</taxon>
        <taxon>Bacillota</taxon>
        <taxon>Clostridia</taxon>
        <taxon>Eubacteriales</taxon>
        <taxon>Oscillospiraceae</taxon>
        <taxon>Ruthenibacterium</taxon>
    </lineage>
</organism>
<comment type="caution">
    <text evidence="3">The sequence shown here is derived from an EMBL/GenBank/DDBJ whole genome shotgun (WGS) entry which is preliminary data.</text>
</comment>
<dbReference type="EMBL" id="WMZU01000062">
    <property type="protein sequence ID" value="MTS29253.1"/>
    <property type="molecule type" value="Genomic_DNA"/>
</dbReference>
<evidence type="ECO:0000313" key="4">
    <source>
        <dbReference type="Proteomes" id="UP000472755"/>
    </source>
</evidence>
<dbReference type="AlphaFoldDB" id="A0A6L6LWM8"/>
<gene>
    <name evidence="3" type="ORF">GMD59_18510</name>
</gene>
<dbReference type="Pfam" id="PF13439">
    <property type="entry name" value="Glyco_transf_4"/>
    <property type="match status" value="1"/>
</dbReference>
<sequence>MKIAYIAVKGIPMSGGIEKYTEELANKLVEHGHEVTVYTTKHYGNVTGSYGGFHIKTVPSFKGKFFEKISLVMMASFDQMFRDYNIVHYHALGPSIFSFMAKLCGKKVVIQSHGIEYQRAKWGRFTSSMLRLMEQLSYNMGDELTVVSKQIEYYFRDIYGKEAVYIPTGIEMPDISVWNEALLCDMGLEENEYYLFIARIVEEKGLHYLIEAYKHLETTKKLVIAGKIDTNNPYHQKIMRMLKGDERIVFAGEILGEKKDMLFKGAYAFCLPSELEGMSIALLEAMSYGKLCIVSDIAENMDVAQGKTLTFENKNVENLSEVLRKAETMSDAERKCYGNMAKTYVEKNHQFEMIAQQMEELYNSLLN</sequence>
<dbReference type="Proteomes" id="UP000472755">
    <property type="component" value="Unassembled WGS sequence"/>
</dbReference>
<dbReference type="PANTHER" id="PTHR45947:SF3">
    <property type="entry name" value="SULFOQUINOVOSYL TRANSFERASE SQD2"/>
    <property type="match status" value="1"/>
</dbReference>
<dbReference type="InterPro" id="IPR028098">
    <property type="entry name" value="Glyco_trans_4-like_N"/>
</dbReference>
<dbReference type="Pfam" id="PF00534">
    <property type="entry name" value="Glycos_transf_1"/>
    <property type="match status" value="1"/>
</dbReference>
<dbReference type="GO" id="GO:0016757">
    <property type="term" value="F:glycosyltransferase activity"/>
    <property type="evidence" value="ECO:0007669"/>
    <property type="project" value="InterPro"/>
</dbReference>
<dbReference type="CDD" id="cd03801">
    <property type="entry name" value="GT4_PimA-like"/>
    <property type="match status" value="1"/>
</dbReference>
<accession>A0A6L6LWM8</accession>
<feature type="domain" description="Glycosyltransferase subfamily 4-like N-terminal" evidence="2">
    <location>
        <begin position="15"/>
        <end position="171"/>
    </location>
</feature>
<reference evidence="3 4" key="1">
    <citation type="journal article" date="2019" name="Nat. Med.">
        <title>A library of human gut bacterial isolates paired with longitudinal multiomics data enables mechanistic microbiome research.</title>
        <authorList>
            <person name="Poyet M."/>
            <person name="Groussin M."/>
            <person name="Gibbons S.M."/>
            <person name="Avila-Pacheco J."/>
            <person name="Jiang X."/>
            <person name="Kearney S.M."/>
            <person name="Perrotta A.R."/>
            <person name="Berdy B."/>
            <person name="Zhao S."/>
            <person name="Lieberman T.D."/>
            <person name="Swanson P.K."/>
            <person name="Smith M."/>
            <person name="Roesemann S."/>
            <person name="Alexander J.E."/>
            <person name="Rich S.A."/>
            <person name="Livny J."/>
            <person name="Vlamakis H."/>
            <person name="Clish C."/>
            <person name="Bullock K."/>
            <person name="Deik A."/>
            <person name="Scott J."/>
            <person name="Pierce K.A."/>
            <person name="Xavier R.J."/>
            <person name="Alm E.J."/>
        </authorList>
    </citation>
    <scope>NUCLEOTIDE SEQUENCE [LARGE SCALE GENOMIC DNA]</scope>
    <source>
        <strain evidence="3 4">BIOML-A4</strain>
    </source>
</reference>
<dbReference type="PANTHER" id="PTHR45947">
    <property type="entry name" value="SULFOQUINOVOSYL TRANSFERASE SQD2"/>
    <property type="match status" value="1"/>
</dbReference>
<name>A0A6L6LWM8_9FIRM</name>
<protein>
    <submittedName>
        <fullName evidence="3">Glycosyltransferase</fullName>
    </submittedName>
</protein>
<evidence type="ECO:0000313" key="3">
    <source>
        <dbReference type="EMBL" id="MTS29253.1"/>
    </source>
</evidence>
<dbReference type="Gene3D" id="3.40.50.2000">
    <property type="entry name" value="Glycogen Phosphorylase B"/>
    <property type="match status" value="2"/>
</dbReference>
<dbReference type="InterPro" id="IPR050194">
    <property type="entry name" value="Glycosyltransferase_grp1"/>
</dbReference>
<feature type="domain" description="Glycosyl transferase family 1" evidence="1">
    <location>
        <begin position="189"/>
        <end position="338"/>
    </location>
</feature>
<dbReference type="InterPro" id="IPR001296">
    <property type="entry name" value="Glyco_trans_1"/>
</dbReference>
<evidence type="ECO:0000259" key="2">
    <source>
        <dbReference type="Pfam" id="PF13439"/>
    </source>
</evidence>
<proteinExistence type="predicted"/>
<dbReference type="SUPFAM" id="SSF53756">
    <property type="entry name" value="UDP-Glycosyltransferase/glycogen phosphorylase"/>
    <property type="match status" value="1"/>
</dbReference>
<keyword evidence="3" id="KW-0808">Transferase</keyword>